<feature type="transmembrane region" description="Helical" evidence="5">
    <location>
        <begin position="98"/>
        <end position="116"/>
    </location>
</feature>
<keyword evidence="3 5" id="KW-1133">Transmembrane helix</keyword>
<comment type="subcellular location">
    <subcellularLocation>
        <location evidence="5">Cell membrane</location>
        <topology evidence="5">Multi-pass membrane protein</topology>
    </subcellularLocation>
    <subcellularLocation>
        <location evidence="1">Membrane</location>
        <topology evidence="1">Multi-pass membrane protein</topology>
    </subcellularLocation>
</comment>
<evidence type="ECO:0000256" key="2">
    <source>
        <dbReference type="ARBA" id="ARBA00022692"/>
    </source>
</evidence>
<keyword evidence="4 5" id="KW-0472">Membrane</keyword>
<proteinExistence type="inferred from homology"/>
<evidence type="ECO:0000313" key="6">
    <source>
        <dbReference type="EMBL" id="SMQ74273.1"/>
    </source>
</evidence>
<evidence type="ECO:0000256" key="5">
    <source>
        <dbReference type="RuleBase" id="RU363041"/>
    </source>
</evidence>
<dbReference type="AlphaFoldDB" id="A0A1Y6FP65"/>
<protein>
    <recommendedName>
        <fullName evidence="5">Probable membrane transporter protein</fullName>
    </recommendedName>
</protein>
<evidence type="ECO:0000256" key="3">
    <source>
        <dbReference type="ARBA" id="ARBA00022989"/>
    </source>
</evidence>
<feature type="transmembrane region" description="Helical" evidence="5">
    <location>
        <begin position="197"/>
        <end position="219"/>
    </location>
</feature>
<dbReference type="InterPro" id="IPR002781">
    <property type="entry name" value="TM_pro_TauE-like"/>
</dbReference>
<dbReference type="EMBL" id="FXWG01000003">
    <property type="protein sequence ID" value="SMQ74273.1"/>
    <property type="molecule type" value="Genomic_DNA"/>
</dbReference>
<feature type="transmembrane region" description="Helical" evidence="5">
    <location>
        <begin position="6"/>
        <end position="37"/>
    </location>
</feature>
<evidence type="ECO:0000256" key="4">
    <source>
        <dbReference type="ARBA" id="ARBA00023136"/>
    </source>
</evidence>
<keyword evidence="2 5" id="KW-0812">Transmembrane</keyword>
<accession>A0A1Y6FP65</accession>
<feature type="transmembrane region" description="Helical" evidence="5">
    <location>
        <begin position="170"/>
        <end position="191"/>
    </location>
</feature>
<dbReference type="Proteomes" id="UP000194420">
    <property type="component" value="Unassembled WGS sequence"/>
</dbReference>
<dbReference type="PANTHER" id="PTHR43701:SF5">
    <property type="entry name" value="MEMBRANE TRANSPORTER PROTEIN-RELATED"/>
    <property type="match status" value="1"/>
</dbReference>
<feature type="transmembrane region" description="Helical" evidence="5">
    <location>
        <begin position="136"/>
        <end position="158"/>
    </location>
</feature>
<dbReference type="GO" id="GO:0005886">
    <property type="term" value="C:plasma membrane"/>
    <property type="evidence" value="ECO:0007669"/>
    <property type="project" value="UniProtKB-SubCell"/>
</dbReference>
<feature type="transmembrane region" description="Helical" evidence="5">
    <location>
        <begin position="71"/>
        <end position="91"/>
    </location>
</feature>
<feature type="transmembrane region" description="Helical" evidence="5">
    <location>
        <begin position="44"/>
        <end position="65"/>
    </location>
</feature>
<name>A0A1Y6FP65_9SPHN</name>
<dbReference type="RefSeq" id="WP_086438376.1">
    <property type="nucleotide sequence ID" value="NZ_FXWG01000003.1"/>
</dbReference>
<feature type="transmembrane region" description="Helical" evidence="5">
    <location>
        <begin position="231"/>
        <end position="249"/>
    </location>
</feature>
<dbReference type="Pfam" id="PF01925">
    <property type="entry name" value="TauE"/>
    <property type="match status" value="1"/>
</dbReference>
<reference evidence="7" key="1">
    <citation type="submission" date="2017-04" db="EMBL/GenBank/DDBJ databases">
        <authorList>
            <person name="Varghese N."/>
            <person name="Submissions S."/>
        </authorList>
    </citation>
    <scope>NUCLEOTIDE SEQUENCE [LARGE SCALE GENOMIC DNA]</scope>
</reference>
<evidence type="ECO:0000313" key="7">
    <source>
        <dbReference type="Proteomes" id="UP000194420"/>
    </source>
</evidence>
<gene>
    <name evidence="6" type="ORF">SAMN06297468_2505</name>
</gene>
<sequence length="251" mass="25751">MIGAVPILLIVGFFATALLYAAVGFGGGSTYAALLALSGLDYRLLPILALACNIVVVAGSTVRFARAGVTPWKGALTVTALAAPAALLGGLTPIAQESFMLLLGASLLLTGATMFLPIRDNREGEPSAIARFMPVIAAPLGYLAGLVGIGGGIFLAPLLHLTRWRDARAIAATASLFIFVNSIFGLAGQLIKNGSDMLGAAVSGGLPLLIAVAIGGQIGSLMAVKFLPQRLIRWMTAALVIWVGARLLFGL</sequence>
<dbReference type="InterPro" id="IPR051598">
    <property type="entry name" value="TSUP/Inactive_protease-like"/>
</dbReference>
<dbReference type="PANTHER" id="PTHR43701">
    <property type="entry name" value="MEMBRANE TRANSPORTER PROTEIN MJ0441-RELATED"/>
    <property type="match status" value="1"/>
</dbReference>
<comment type="similarity">
    <text evidence="5">Belongs to the 4-toluene sulfonate uptake permease (TSUP) (TC 2.A.102) family.</text>
</comment>
<keyword evidence="5" id="KW-1003">Cell membrane</keyword>
<keyword evidence="7" id="KW-1185">Reference proteome</keyword>
<dbReference type="OrthoDB" id="560496at2"/>
<evidence type="ECO:0000256" key="1">
    <source>
        <dbReference type="ARBA" id="ARBA00004141"/>
    </source>
</evidence>
<organism evidence="6 7">
    <name type="scientific">Altererythrobacter xiamenensis</name>
    <dbReference type="NCBI Taxonomy" id="1316679"/>
    <lineage>
        <taxon>Bacteria</taxon>
        <taxon>Pseudomonadati</taxon>
        <taxon>Pseudomonadota</taxon>
        <taxon>Alphaproteobacteria</taxon>
        <taxon>Sphingomonadales</taxon>
        <taxon>Erythrobacteraceae</taxon>
        <taxon>Altererythrobacter</taxon>
    </lineage>
</organism>